<dbReference type="Proteomes" id="UP000198211">
    <property type="component" value="Unassembled WGS sequence"/>
</dbReference>
<reference evidence="3" key="1">
    <citation type="submission" date="2017-03" db="EMBL/GenBank/DDBJ databases">
        <title>Phytopthora megakarya and P. palmivora, two closely related causual agents of cacao black pod achieved similar genome size and gene model numbers by different mechanisms.</title>
        <authorList>
            <person name="Ali S."/>
            <person name="Shao J."/>
            <person name="Larry D.J."/>
            <person name="Kronmiller B."/>
            <person name="Shen D."/>
            <person name="Strem M.D."/>
            <person name="Melnick R.L."/>
            <person name="Guiltinan M.J."/>
            <person name="Tyler B.M."/>
            <person name="Meinhardt L.W."/>
            <person name="Bailey B.A."/>
        </authorList>
    </citation>
    <scope>NUCLEOTIDE SEQUENCE [LARGE SCALE GENOMIC DNA]</scope>
    <source>
        <strain evidence="3">zdho120</strain>
    </source>
</reference>
<keyword evidence="1" id="KW-0732">Signal</keyword>
<evidence type="ECO:0000313" key="3">
    <source>
        <dbReference type="Proteomes" id="UP000198211"/>
    </source>
</evidence>
<organism evidence="2 3">
    <name type="scientific">Phytophthora megakarya</name>
    <dbReference type="NCBI Taxonomy" id="4795"/>
    <lineage>
        <taxon>Eukaryota</taxon>
        <taxon>Sar</taxon>
        <taxon>Stramenopiles</taxon>
        <taxon>Oomycota</taxon>
        <taxon>Peronosporomycetes</taxon>
        <taxon>Peronosporales</taxon>
        <taxon>Peronosporaceae</taxon>
        <taxon>Phytophthora</taxon>
    </lineage>
</organism>
<comment type="caution">
    <text evidence="2">The sequence shown here is derived from an EMBL/GenBank/DDBJ whole genome shotgun (WGS) entry which is preliminary data.</text>
</comment>
<dbReference type="AlphaFoldDB" id="A0A225VTI1"/>
<feature type="signal peptide" evidence="1">
    <location>
        <begin position="1"/>
        <end position="23"/>
    </location>
</feature>
<name>A0A225VTI1_9STRA</name>
<evidence type="ECO:0000313" key="2">
    <source>
        <dbReference type="EMBL" id="OWZ08841.1"/>
    </source>
</evidence>
<proteinExistence type="predicted"/>
<evidence type="ECO:0000256" key="1">
    <source>
        <dbReference type="SAM" id="SignalP"/>
    </source>
</evidence>
<accession>A0A225VTI1</accession>
<dbReference type="OrthoDB" id="128798at2759"/>
<protein>
    <submittedName>
        <fullName evidence="2">Polyprotein</fullName>
    </submittedName>
</protein>
<sequence>MVLWQQNLLLVLQCLMNSSTTSGSDSRLIVLSLHVDGAKRSIRPLLNSGVTNNFVHAEGLPVLPTDIFIREGPGHSVRASRGGPRRSATFSYEYGGFCESDGFMIIELDGSFDCIFGKPLARSSPAPYSLSNHDCPSA</sequence>
<keyword evidence="3" id="KW-1185">Reference proteome</keyword>
<dbReference type="EMBL" id="NBNE01003004">
    <property type="protein sequence ID" value="OWZ08841.1"/>
    <property type="molecule type" value="Genomic_DNA"/>
</dbReference>
<gene>
    <name evidence="2" type="ORF">PHMEG_00018560</name>
</gene>
<feature type="chain" id="PRO_5012691547" evidence="1">
    <location>
        <begin position="24"/>
        <end position="138"/>
    </location>
</feature>